<proteinExistence type="predicted"/>
<dbReference type="VEuPathDB" id="PlasmoDB:PRG01_0020500"/>
<reference evidence="2" key="2">
    <citation type="submission" date="2014-05" db="EMBL/GenBank/DDBJ databases">
        <title>The genome sequences of chimpanzee malaria parasites reveal the path to human adaptation.</title>
        <authorList>
            <person name="Otto T.D."/>
            <person name="Rayner J.C."/>
            <person name="Boehme U."/>
            <person name="Pain A."/>
            <person name="Spottiswoode N."/>
            <person name="Sanders M."/>
            <person name="Quail M."/>
            <person name="Ollomo B."/>
            <person name="Renaud F."/>
            <person name="Thomas A.W."/>
            <person name="Prugnolle F."/>
            <person name="Conway D.J."/>
            <person name="Newbold C."/>
            <person name="Berriman M."/>
        </authorList>
    </citation>
    <scope>NUCLEOTIDE SEQUENCE [LARGE SCALE GENOMIC DNA]</scope>
    <source>
        <strain evidence="2">CDC</strain>
    </source>
</reference>
<dbReference type="Pfam" id="PF02009">
    <property type="entry name" value="RIFIN"/>
    <property type="match status" value="2"/>
</dbReference>
<name>A0A060RRG4_PLARE</name>
<evidence type="ECO:0000313" key="3">
    <source>
        <dbReference type="Proteomes" id="UP000027581"/>
    </source>
</evidence>
<dbReference type="VEuPathDB" id="PlasmoDB:PRG01_0040200"/>
<dbReference type="VEuPathDB" id="PlasmoDB:PRCDC_0007400"/>
<keyword evidence="3" id="KW-1185">Reference proteome</keyword>
<evidence type="ECO:0000256" key="1">
    <source>
        <dbReference type="SAM" id="Phobius"/>
    </source>
</evidence>
<dbReference type="Proteomes" id="UP000027581">
    <property type="component" value="Unassembled WGS sequence"/>
</dbReference>
<feature type="transmembrane region" description="Helical" evidence="1">
    <location>
        <begin position="486"/>
        <end position="509"/>
    </location>
</feature>
<reference evidence="2" key="1">
    <citation type="submission" date="2014-01" db="EMBL/GenBank/DDBJ databases">
        <authorList>
            <person name="Aslett M."/>
        </authorList>
    </citation>
    <scope>NUCLEOTIDE SEQUENCE</scope>
    <source>
        <strain evidence="2">CDC</strain>
    </source>
</reference>
<gene>
    <name evidence="2" type="primary">RIF</name>
    <name evidence="2" type="ORF">PRCDC_0007400</name>
</gene>
<keyword evidence="1" id="KW-0812">Transmembrane</keyword>
<keyword evidence="1" id="KW-1133">Transmembrane helix</keyword>
<dbReference type="InterPro" id="IPR006373">
    <property type="entry name" value="VSA_Rifin"/>
</dbReference>
<keyword evidence="1" id="KW-0472">Membrane</keyword>
<protein>
    <submittedName>
        <fullName evidence="2">Rifin</fullName>
    </submittedName>
</protein>
<dbReference type="EMBL" id="HG810723">
    <property type="protein sequence ID" value="CDO62036.1"/>
    <property type="molecule type" value="Genomic_DNA"/>
</dbReference>
<evidence type="ECO:0000313" key="2">
    <source>
        <dbReference type="EMBL" id="CDO62036.1"/>
    </source>
</evidence>
<dbReference type="NCBIfam" id="TIGR01477">
    <property type="entry name" value="RIFIN"/>
    <property type="match status" value="1"/>
</dbReference>
<organism evidence="2 3">
    <name type="scientific">Plasmodium reichenowi</name>
    <dbReference type="NCBI Taxonomy" id="5854"/>
    <lineage>
        <taxon>Eukaryota</taxon>
        <taxon>Sar</taxon>
        <taxon>Alveolata</taxon>
        <taxon>Apicomplexa</taxon>
        <taxon>Aconoidasida</taxon>
        <taxon>Haemosporida</taxon>
        <taxon>Plasmodiidae</taxon>
        <taxon>Plasmodium</taxon>
        <taxon>Plasmodium (Laverania)</taxon>
    </lineage>
</organism>
<accession>A0A060RRG4</accession>
<sequence length="529" mass="58597">MKVHYINILLFALPLNILEHNERNHNNTTLHTVITRSLCECELYAPANYDNDPQMKYVIDNFNKQTQERFHEYDDRMIEKRKQCKDKCDKEIQKIILKDKLEKELMDKFATLHTDIQSDAIPTCVCEKSVADKVEKTCLRCTQNLGGIVAPSSGVLAGIAEGALYAWKPGALDAAIKAAISKGATKIAEAAEAAGIQAGKEAIIESLKTLSVHNFWTDMSDYILKMRHYNNVGDIVSIIQKKNYEFCLRFGEDDSIDTICDAYSSKLTAYAEDGNFSALPKDALPKVLEKFAAEAKGPADAAAEVARESATTGITEKETVLFEAGFNSSISSINAAIIASIVASCRYSGRKEAIIESLKTLSVHNFWTDMSDYILKMRHYNNVGDIVSIIQKKNYEFCLRFGEDDSIDTICDAYSSKLTAYAEDGNFSALPKDALPKVLEKFAAEAKGPADAAAEVARESATTGITEKETVLFEAGFNSSISSINAAIIASIVAIIIIVLVMVIIYKILRYGRKKKMKKKLQYIKLLEE</sequence>
<dbReference type="PhylomeDB" id="A0A060RRG4"/>
<dbReference type="AlphaFoldDB" id="A0A060RRG4"/>